<dbReference type="HAMAP" id="MF_00087">
    <property type="entry name" value="Glu_tRNA_reductase"/>
    <property type="match status" value="1"/>
</dbReference>
<feature type="active site" description="Nucleophile" evidence="8 9">
    <location>
        <position position="50"/>
    </location>
</feature>
<dbReference type="Gene3D" id="3.40.50.720">
    <property type="entry name" value="NAD(P)-binding Rossmann-like Domain"/>
    <property type="match status" value="1"/>
</dbReference>
<protein>
    <recommendedName>
        <fullName evidence="3 8">Glutamyl-tRNA reductase</fullName>
        <shortName evidence="8">GluTR</shortName>
        <ecNumber evidence="3 8">1.2.1.70</ecNumber>
    </recommendedName>
</protein>
<comment type="miscellaneous">
    <text evidence="8">During catalysis, the active site Cys acts as a nucleophile attacking the alpha-carbonyl group of tRNA-bound glutamate with the formation of a thioester intermediate between enzyme and glutamate, and the concomitant release of tRNA(Glu). The thioester intermediate is finally reduced by direct hydride transfer from NADPH, to form the product GSA.</text>
</comment>
<dbReference type="PANTHER" id="PTHR43013">
    <property type="entry name" value="GLUTAMYL-TRNA REDUCTASE"/>
    <property type="match status" value="1"/>
</dbReference>
<dbReference type="InterPro" id="IPR000343">
    <property type="entry name" value="4pyrrol_synth_GluRdtase"/>
</dbReference>
<dbReference type="GO" id="GO:0050661">
    <property type="term" value="F:NADP binding"/>
    <property type="evidence" value="ECO:0007669"/>
    <property type="project" value="InterPro"/>
</dbReference>
<accession>M3C1Z1</accession>
<evidence type="ECO:0000259" key="15">
    <source>
        <dbReference type="Pfam" id="PF01488"/>
    </source>
</evidence>
<dbReference type="UniPathway" id="UPA00251">
    <property type="reaction ID" value="UER00316"/>
</dbReference>
<dbReference type="PANTHER" id="PTHR43013:SF1">
    <property type="entry name" value="GLUTAMYL-TRNA REDUCTASE"/>
    <property type="match status" value="1"/>
</dbReference>
<dbReference type="InterPro" id="IPR036453">
    <property type="entry name" value="GluRdtase_dimer_dom_sf"/>
</dbReference>
<name>M3C1Z1_STRM1</name>
<comment type="similarity">
    <text evidence="2 8 13">Belongs to the glutamyl-tRNA reductase family.</text>
</comment>
<keyword evidence="5 8" id="KW-0560">Oxidoreductase</keyword>
<evidence type="ECO:0000313" key="17">
    <source>
        <dbReference type="EMBL" id="EME97976.1"/>
    </source>
</evidence>
<comment type="caution">
    <text evidence="17">The sequence shown here is derived from an EMBL/GenBank/DDBJ whole genome shotgun (WGS) entry which is preliminary data.</text>
</comment>
<dbReference type="Pfam" id="PF05201">
    <property type="entry name" value="GlutR_N"/>
    <property type="match status" value="1"/>
</dbReference>
<dbReference type="SUPFAM" id="SSF69075">
    <property type="entry name" value="Glutamyl tRNA-reductase dimerization domain"/>
    <property type="match status" value="1"/>
</dbReference>
<evidence type="ECO:0000259" key="14">
    <source>
        <dbReference type="Pfam" id="PF00745"/>
    </source>
</evidence>
<dbReference type="EMBL" id="AORZ01000094">
    <property type="protein sequence ID" value="EME97976.1"/>
    <property type="molecule type" value="Genomic_DNA"/>
</dbReference>
<evidence type="ECO:0000256" key="6">
    <source>
        <dbReference type="ARBA" id="ARBA00023244"/>
    </source>
</evidence>
<evidence type="ECO:0000256" key="12">
    <source>
        <dbReference type="PIRSR" id="PIRSR000445-4"/>
    </source>
</evidence>
<dbReference type="PATRIC" id="fig|1223523.3.peg.4844"/>
<dbReference type="RefSeq" id="WP_004950537.1">
    <property type="nucleotide sequence ID" value="NZ_AORZ01000094.1"/>
</dbReference>
<feature type="binding site" evidence="8 10">
    <location>
        <begin position="49"/>
        <end position="52"/>
    </location>
    <ligand>
        <name>substrate</name>
    </ligand>
</feature>
<evidence type="ECO:0000256" key="3">
    <source>
        <dbReference type="ARBA" id="ARBA00012970"/>
    </source>
</evidence>
<dbReference type="PIRSF" id="PIRSF000445">
    <property type="entry name" value="4pyrrol_synth_GluRdtase"/>
    <property type="match status" value="1"/>
</dbReference>
<reference evidence="17 18" key="1">
    <citation type="journal article" date="2013" name="Genome Announc.">
        <title>Whole-Genome Shotgun Assembly and Analysis of the Genome of Streptomyces mobaraensis DSM 40847, a Strain for Industrial Production of Microbial Transglutaminase.</title>
        <authorList>
            <person name="Yang H."/>
            <person name="He T."/>
            <person name="Wu W."/>
            <person name="Zhu W."/>
            <person name="Lu B."/>
            <person name="Sun W."/>
        </authorList>
    </citation>
    <scope>NUCLEOTIDE SEQUENCE [LARGE SCALE GENOMIC DNA]</scope>
    <source>
        <strain evidence="17 18">DSM 40847</strain>
    </source>
</reference>
<comment type="function">
    <text evidence="8">Catalyzes the NADPH-dependent reduction of glutamyl-tRNA(Glu) to glutamate 1-semialdehyde (GSA).</text>
</comment>
<feature type="domain" description="Tetrapyrrole biosynthesis glutamyl-tRNA reductase dimerisation" evidence="14">
    <location>
        <begin position="334"/>
        <end position="432"/>
    </location>
</feature>
<gene>
    <name evidence="8" type="primary">hemA</name>
    <name evidence="17" type="ORF">H340_23838</name>
</gene>
<feature type="site" description="Important for activity" evidence="8 12">
    <location>
        <position position="99"/>
    </location>
</feature>
<evidence type="ECO:0000256" key="10">
    <source>
        <dbReference type="PIRSR" id="PIRSR000445-2"/>
    </source>
</evidence>
<dbReference type="InterPro" id="IPR015896">
    <property type="entry name" value="4pyrrol_synth_GluRdtase_dimer"/>
</dbReference>
<evidence type="ECO:0000256" key="7">
    <source>
        <dbReference type="ARBA" id="ARBA00047464"/>
    </source>
</evidence>
<dbReference type="Proteomes" id="UP000011740">
    <property type="component" value="Unassembled WGS sequence"/>
</dbReference>
<dbReference type="InterPro" id="IPR036291">
    <property type="entry name" value="NAD(P)-bd_dom_sf"/>
</dbReference>
<feature type="domain" description="Glutamyl-tRNA reductase N-terminal" evidence="16">
    <location>
        <begin position="7"/>
        <end position="156"/>
    </location>
</feature>
<feature type="binding site" evidence="8 10">
    <location>
        <position position="120"/>
    </location>
    <ligand>
        <name>substrate</name>
    </ligand>
</feature>
<feature type="binding site" evidence="8 10">
    <location>
        <begin position="114"/>
        <end position="116"/>
    </location>
    <ligand>
        <name>substrate</name>
    </ligand>
</feature>
<evidence type="ECO:0000313" key="18">
    <source>
        <dbReference type="Proteomes" id="UP000011740"/>
    </source>
</evidence>
<evidence type="ECO:0000256" key="8">
    <source>
        <dbReference type="HAMAP-Rule" id="MF_00087"/>
    </source>
</evidence>
<dbReference type="SUPFAM" id="SSF51735">
    <property type="entry name" value="NAD(P)-binding Rossmann-fold domains"/>
    <property type="match status" value="1"/>
</dbReference>
<comment type="domain">
    <text evidence="8">Possesses an unusual extended V-shaped dimeric structure with each monomer consisting of three distinct domains arranged along a curved 'spinal' alpha-helix. The N-terminal catalytic domain specifically recognizes the glutamate moiety of the substrate. The second domain is the NADPH-binding domain, and the third C-terminal domain is responsible for dimerization.</text>
</comment>
<dbReference type="FunFam" id="3.30.460.30:FF:000001">
    <property type="entry name" value="Glutamyl-tRNA reductase"/>
    <property type="match status" value="1"/>
</dbReference>
<comment type="catalytic activity">
    <reaction evidence="7 8 13">
        <text>(S)-4-amino-5-oxopentanoate + tRNA(Glu) + NADP(+) = L-glutamyl-tRNA(Glu) + NADPH + H(+)</text>
        <dbReference type="Rhea" id="RHEA:12344"/>
        <dbReference type="Rhea" id="RHEA-COMP:9663"/>
        <dbReference type="Rhea" id="RHEA-COMP:9680"/>
        <dbReference type="ChEBI" id="CHEBI:15378"/>
        <dbReference type="ChEBI" id="CHEBI:57501"/>
        <dbReference type="ChEBI" id="CHEBI:57783"/>
        <dbReference type="ChEBI" id="CHEBI:58349"/>
        <dbReference type="ChEBI" id="CHEBI:78442"/>
        <dbReference type="ChEBI" id="CHEBI:78520"/>
        <dbReference type="EC" id="1.2.1.70"/>
    </reaction>
</comment>
<dbReference type="Pfam" id="PF00745">
    <property type="entry name" value="GlutR_dimer"/>
    <property type="match status" value="1"/>
</dbReference>
<proteinExistence type="inferred from homology"/>
<dbReference type="InterPro" id="IPR006151">
    <property type="entry name" value="Shikm_DH/Glu-tRNA_Rdtase"/>
</dbReference>
<keyword evidence="4 8" id="KW-0521">NADP</keyword>
<comment type="pathway">
    <text evidence="1 8 13">Porphyrin-containing compound metabolism; protoporphyrin-IX biosynthesis; 5-aminolevulinate from L-glutamyl-tRNA(Glu): step 1/2.</text>
</comment>
<evidence type="ECO:0000259" key="16">
    <source>
        <dbReference type="Pfam" id="PF05201"/>
    </source>
</evidence>
<evidence type="ECO:0000256" key="11">
    <source>
        <dbReference type="PIRSR" id="PIRSR000445-3"/>
    </source>
</evidence>
<organism evidence="17 18">
    <name type="scientific">Streptomyces mobaraensis (strain ATCC 29032 / DSM 40847 / JCM 4168 / NBRC 13819 / NCIMB 11159 / IPCR 16-22)</name>
    <dbReference type="NCBI Taxonomy" id="1223523"/>
    <lineage>
        <taxon>Bacteria</taxon>
        <taxon>Bacillati</taxon>
        <taxon>Actinomycetota</taxon>
        <taxon>Actinomycetes</taxon>
        <taxon>Kitasatosporales</taxon>
        <taxon>Streptomycetaceae</taxon>
        <taxon>Streptomyces</taxon>
    </lineage>
</organism>
<comment type="subunit">
    <text evidence="8">Homodimer.</text>
</comment>
<keyword evidence="6 8" id="KW-0627">Porphyrin biosynthesis</keyword>
<feature type="binding site" evidence="8 11">
    <location>
        <begin position="189"/>
        <end position="194"/>
    </location>
    <ligand>
        <name>NADP(+)</name>
        <dbReference type="ChEBI" id="CHEBI:58349"/>
    </ligand>
</feature>
<evidence type="ECO:0000256" key="4">
    <source>
        <dbReference type="ARBA" id="ARBA00022857"/>
    </source>
</evidence>
<dbReference type="Pfam" id="PF01488">
    <property type="entry name" value="Shikimate_DH"/>
    <property type="match status" value="1"/>
</dbReference>
<dbReference type="eggNOG" id="COG0373">
    <property type="taxonomic scope" value="Bacteria"/>
</dbReference>
<evidence type="ECO:0000256" key="1">
    <source>
        <dbReference type="ARBA" id="ARBA00005059"/>
    </source>
</evidence>
<dbReference type="STRING" id="1223523.H340_23838"/>
<dbReference type="GO" id="GO:0019353">
    <property type="term" value="P:protoporphyrinogen IX biosynthetic process from glutamate"/>
    <property type="evidence" value="ECO:0007669"/>
    <property type="project" value="TreeGrafter"/>
</dbReference>
<dbReference type="EC" id="1.2.1.70" evidence="3 8"/>
<dbReference type="InterPro" id="IPR015895">
    <property type="entry name" value="4pyrrol_synth_GluRdtase_N"/>
</dbReference>
<sequence>MTVLVTGLSHHTAAHPVLERLALTRSQAAALLGLLARSPAPAEAVVLATCNRVEIYLESDRPDRAADEAVRALAETTGAPAADVRPLLYTHRGPDAVAHLFHVVSGLDSMALGEPQIRGQVRAAYRLATDHGTAGAVLHDLFQHALRTGKRVETTTGVAHAAADLVGVALDAATDLLGPLSAHPTVIVGAGALGSLTVAALRRGADGGGAAAARPARADATAGGIVVVNRGREAAERLAGRYGVRAAGLDRLPALLARAGLVVAATGAGTPVITAELVAAARAGGPGHPLVLVDLSLPRNVEPAAARQPGVRLVDLAGLEARLKEASARVPVDEARRIVAEETAAFLTGRHLATVTPLIVAMRNNVLSIAEAEVDRLLGRTPALADHVRGEVARTARRIAEKIVHRPTVRVREMAAQPDGHAYVAVVHDLFGGPDQPAPPGPATGPAGRETP</sequence>
<dbReference type="InterPro" id="IPR036343">
    <property type="entry name" value="GluRdtase_N_sf"/>
</dbReference>
<feature type="domain" description="Quinate/shikimate 5-dehydrogenase/glutamyl-tRNA reductase" evidence="15">
    <location>
        <begin position="175"/>
        <end position="320"/>
    </location>
</feature>
<dbReference type="NCBIfam" id="TIGR01035">
    <property type="entry name" value="hemA"/>
    <property type="match status" value="1"/>
</dbReference>
<dbReference type="AlphaFoldDB" id="M3C1Z1"/>
<dbReference type="GO" id="GO:0008883">
    <property type="term" value="F:glutamyl-tRNA reductase activity"/>
    <property type="evidence" value="ECO:0007669"/>
    <property type="project" value="UniProtKB-UniRule"/>
</dbReference>
<dbReference type="SUPFAM" id="SSF69742">
    <property type="entry name" value="Glutamyl tRNA-reductase catalytic, N-terminal domain"/>
    <property type="match status" value="1"/>
</dbReference>
<evidence type="ECO:0000256" key="5">
    <source>
        <dbReference type="ARBA" id="ARBA00023002"/>
    </source>
</evidence>
<evidence type="ECO:0000256" key="2">
    <source>
        <dbReference type="ARBA" id="ARBA00005916"/>
    </source>
</evidence>
<feature type="binding site" evidence="8 10">
    <location>
        <position position="109"/>
    </location>
    <ligand>
        <name>substrate</name>
    </ligand>
</feature>
<dbReference type="Gene3D" id="3.30.460.30">
    <property type="entry name" value="Glutamyl-tRNA reductase, N-terminal domain"/>
    <property type="match status" value="1"/>
</dbReference>
<evidence type="ECO:0000256" key="9">
    <source>
        <dbReference type="PIRSR" id="PIRSR000445-1"/>
    </source>
</evidence>
<evidence type="ECO:0000256" key="13">
    <source>
        <dbReference type="RuleBase" id="RU000584"/>
    </source>
</evidence>